<dbReference type="Proteomes" id="UP000295367">
    <property type="component" value="Unassembled WGS sequence"/>
</dbReference>
<evidence type="ECO:0000313" key="2">
    <source>
        <dbReference type="Proteomes" id="UP000295367"/>
    </source>
</evidence>
<dbReference type="AlphaFoldDB" id="A0A4V2W0N0"/>
<dbReference type="PANTHER" id="PTHR32305">
    <property type="match status" value="1"/>
</dbReference>
<name>A0A4V2W0N0_9PROT</name>
<protein>
    <submittedName>
        <fullName evidence="1">RHS repeat-associated protein</fullName>
    </submittedName>
</protein>
<dbReference type="RefSeq" id="WP_132920989.1">
    <property type="nucleotide sequence ID" value="NZ_SMCO01000046.1"/>
</dbReference>
<comment type="caution">
    <text evidence="1">The sequence shown here is derived from an EMBL/GenBank/DDBJ whole genome shotgun (WGS) entry which is preliminary data.</text>
</comment>
<keyword evidence="2" id="KW-1185">Reference proteome</keyword>
<feature type="non-terminal residue" evidence="1">
    <location>
        <position position="1"/>
    </location>
</feature>
<accession>A0A4V2W0N0</accession>
<dbReference type="EMBL" id="SMCO01000046">
    <property type="protein sequence ID" value="TCV78146.1"/>
    <property type="molecule type" value="Genomic_DNA"/>
</dbReference>
<dbReference type="NCBIfam" id="TIGR03696">
    <property type="entry name" value="Rhs_assc_core"/>
    <property type="match status" value="1"/>
</dbReference>
<sequence length="332" mass="35282">AAVTGTATYGQAQYYHADGLGSVVGLSNSTDMTTQTERFDAWGNKIAGTIPQSAQYGYTGREPDETGLTYYRARFYDPSIARFVSRDPIGLQGGINQYAYVNGNPVNFTDQTGLLAGAPNGASSGFTGRPVDDPYWNIVAAGGGRPPVQLWLPLGNLEAEPTVQNLGSMAQVRQVDERIQRYNPNYWGTTGVGGSGPTGADVQSAQNVLAAEQQVFQGRVNEFRQAQGRSIQYETIAVTRAMNPQSGTIVDIVSSSNGRLPSAIRQMLGPNEVEARGFSGHAEQNGVAWAQSRGLQPLVTGATNRICNMCQGTLIDSNVLPGSALKPGGPLF</sequence>
<evidence type="ECO:0000313" key="1">
    <source>
        <dbReference type="EMBL" id="TCV78146.1"/>
    </source>
</evidence>
<reference evidence="1 2" key="1">
    <citation type="submission" date="2019-03" db="EMBL/GenBank/DDBJ databases">
        <title>Genomic Encyclopedia of Type Strains, Phase IV (KMG-IV): sequencing the most valuable type-strain genomes for metagenomic binning, comparative biology and taxonomic classification.</title>
        <authorList>
            <person name="Goeker M."/>
        </authorList>
    </citation>
    <scope>NUCLEOTIDE SEQUENCE [LARGE SCALE GENOMIC DNA]</scope>
    <source>
        <strain evidence="1 2">DSM 100309</strain>
    </source>
</reference>
<gene>
    <name evidence="1" type="ORF">EDC63_1463</name>
</gene>
<dbReference type="Gene3D" id="2.180.10.10">
    <property type="entry name" value="RHS repeat-associated core"/>
    <property type="match status" value="1"/>
</dbReference>
<dbReference type="PANTHER" id="PTHR32305:SF15">
    <property type="entry name" value="PROTEIN RHSA-RELATED"/>
    <property type="match status" value="1"/>
</dbReference>
<dbReference type="InterPro" id="IPR050708">
    <property type="entry name" value="T6SS_VgrG/RHS"/>
</dbReference>
<dbReference type="OrthoDB" id="8552614at2"/>
<dbReference type="InterPro" id="IPR022385">
    <property type="entry name" value="Rhs_assc_core"/>
</dbReference>
<proteinExistence type="predicted"/>
<organism evidence="1 2">
    <name type="scientific">Sulfurirhabdus autotrophica</name>
    <dbReference type="NCBI Taxonomy" id="1706046"/>
    <lineage>
        <taxon>Bacteria</taxon>
        <taxon>Pseudomonadati</taxon>
        <taxon>Pseudomonadota</taxon>
        <taxon>Betaproteobacteria</taxon>
        <taxon>Nitrosomonadales</taxon>
        <taxon>Sulfuricellaceae</taxon>
        <taxon>Sulfurirhabdus</taxon>
    </lineage>
</organism>